<gene>
    <name evidence="6" type="ORF">AVDCRST_MAG02-3122</name>
</gene>
<sequence>MGRRKGSRPPIGGTGGCLCGAVRYEVRGPLRAVVDCHCTQCRRTSGHFAAFTATRPEALVLIESEGLRWHRSSPTARRGFCGICGSSLFWEPASGDRVSIAAGTLDPPTGLQTAAHVFVEDAGDYYEIGDGRPQRADGDHGVAIPAD</sequence>
<evidence type="ECO:0000256" key="1">
    <source>
        <dbReference type="ARBA" id="ARBA00005495"/>
    </source>
</evidence>
<keyword evidence="3" id="KW-0862">Zinc</keyword>
<evidence type="ECO:0000259" key="5">
    <source>
        <dbReference type="PROSITE" id="PS51891"/>
    </source>
</evidence>
<evidence type="ECO:0000256" key="3">
    <source>
        <dbReference type="ARBA" id="ARBA00022833"/>
    </source>
</evidence>
<feature type="domain" description="CENP-V/GFA" evidence="5">
    <location>
        <begin position="13"/>
        <end position="127"/>
    </location>
</feature>
<dbReference type="GO" id="GO:0046872">
    <property type="term" value="F:metal ion binding"/>
    <property type="evidence" value="ECO:0007669"/>
    <property type="project" value="UniProtKB-KW"/>
</dbReference>
<dbReference type="Pfam" id="PF04828">
    <property type="entry name" value="GFA"/>
    <property type="match status" value="1"/>
</dbReference>
<proteinExistence type="inferred from homology"/>
<name>A0A6J4RA63_9ACTN</name>
<protein>
    <recommendedName>
        <fullName evidence="5">CENP-V/GFA domain-containing protein</fullName>
    </recommendedName>
</protein>
<dbReference type="AlphaFoldDB" id="A0A6J4RA63"/>
<dbReference type="GO" id="GO:0016846">
    <property type="term" value="F:carbon-sulfur lyase activity"/>
    <property type="evidence" value="ECO:0007669"/>
    <property type="project" value="InterPro"/>
</dbReference>
<dbReference type="InterPro" id="IPR006913">
    <property type="entry name" value="CENP-V/GFA"/>
</dbReference>
<keyword evidence="4" id="KW-0456">Lyase</keyword>
<accession>A0A6J4RA63</accession>
<dbReference type="PANTHER" id="PTHR33337">
    <property type="entry name" value="GFA DOMAIN-CONTAINING PROTEIN"/>
    <property type="match status" value="1"/>
</dbReference>
<dbReference type="EMBL" id="CADCVH010000079">
    <property type="protein sequence ID" value="CAA9461904.1"/>
    <property type="molecule type" value="Genomic_DNA"/>
</dbReference>
<organism evidence="6">
    <name type="scientific">uncultured Rubrobacteraceae bacterium</name>
    <dbReference type="NCBI Taxonomy" id="349277"/>
    <lineage>
        <taxon>Bacteria</taxon>
        <taxon>Bacillati</taxon>
        <taxon>Actinomycetota</taxon>
        <taxon>Rubrobacteria</taxon>
        <taxon>Rubrobacterales</taxon>
        <taxon>Rubrobacteraceae</taxon>
        <taxon>environmental samples</taxon>
    </lineage>
</organism>
<dbReference type="PANTHER" id="PTHR33337:SF40">
    <property type="entry name" value="CENP-V_GFA DOMAIN-CONTAINING PROTEIN-RELATED"/>
    <property type="match status" value="1"/>
</dbReference>
<dbReference type="PROSITE" id="PS51891">
    <property type="entry name" value="CENP_V_GFA"/>
    <property type="match status" value="1"/>
</dbReference>
<comment type="similarity">
    <text evidence="1">Belongs to the Gfa family.</text>
</comment>
<dbReference type="SUPFAM" id="SSF51316">
    <property type="entry name" value="Mss4-like"/>
    <property type="match status" value="1"/>
</dbReference>
<keyword evidence="2" id="KW-0479">Metal-binding</keyword>
<dbReference type="Gene3D" id="3.90.1590.10">
    <property type="entry name" value="glutathione-dependent formaldehyde- activating enzyme (gfa)"/>
    <property type="match status" value="1"/>
</dbReference>
<reference evidence="6" key="1">
    <citation type="submission" date="2020-02" db="EMBL/GenBank/DDBJ databases">
        <authorList>
            <person name="Meier V. D."/>
        </authorList>
    </citation>
    <scope>NUCLEOTIDE SEQUENCE</scope>
    <source>
        <strain evidence="6">AVDCRST_MAG02</strain>
    </source>
</reference>
<evidence type="ECO:0000313" key="6">
    <source>
        <dbReference type="EMBL" id="CAA9461904.1"/>
    </source>
</evidence>
<evidence type="ECO:0000256" key="2">
    <source>
        <dbReference type="ARBA" id="ARBA00022723"/>
    </source>
</evidence>
<evidence type="ECO:0000256" key="4">
    <source>
        <dbReference type="ARBA" id="ARBA00023239"/>
    </source>
</evidence>
<dbReference type="InterPro" id="IPR011057">
    <property type="entry name" value="Mss4-like_sf"/>
</dbReference>